<evidence type="ECO:0000313" key="3">
    <source>
        <dbReference type="Proteomes" id="UP001608902"/>
    </source>
</evidence>
<dbReference type="EMBL" id="JBGFUD010001428">
    <property type="protein sequence ID" value="MFH4976268.1"/>
    <property type="molecule type" value="Genomic_DNA"/>
</dbReference>
<keyword evidence="3" id="KW-1185">Reference proteome</keyword>
<organism evidence="2 3">
    <name type="scientific">Gnathostoma spinigerum</name>
    <dbReference type="NCBI Taxonomy" id="75299"/>
    <lineage>
        <taxon>Eukaryota</taxon>
        <taxon>Metazoa</taxon>
        <taxon>Ecdysozoa</taxon>
        <taxon>Nematoda</taxon>
        <taxon>Chromadorea</taxon>
        <taxon>Rhabditida</taxon>
        <taxon>Spirurina</taxon>
        <taxon>Gnathostomatomorpha</taxon>
        <taxon>Gnathostomatoidea</taxon>
        <taxon>Gnathostomatidae</taxon>
        <taxon>Gnathostoma</taxon>
    </lineage>
</organism>
<proteinExistence type="predicted"/>
<evidence type="ECO:0000256" key="1">
    <source>
        <dbReference type="SAM" id="MobiDB-lite"/>
    </source>
</evidence>
<feature type="region of interest" description="Disordered" evidence="1">
    <location>
        <begin position="34"/>
        <end position="55"/>
    </location>
</feature>
<feature type="compositionally biased region" description="Polar residues" evidence="1">
    <location>
        <begin position="42"/>
        <end position="55"/>
    </location>
</feature>
<evidence type="ECO:0000313" key="2">
    <source>
        <dbReference type="EMBL" id="MFH4976268.1"/>
    </source>
</evidence>
<name>A0ABD6E864_9BILA</name>
<reference evidence="2 3" key="1">
    <citation type="submission" date="2024-08" db="EMBL/GenBank/DDBJ databases">
        <title>Gnathostoma spinigerum genome.</title>
        <authorList>
            <person name="Gonzalez-Bertolin B."/>
            <person name="Monzon S."/>
            <person name="Zaballos A."/>
            <person name="Jimenez P."/>
            <person name="Dekumyoy P."/>
            <person name="Varona S."/>
            <person name="Cuesta I."/>
            <person name="Sumanam S."/>
            <person name="Adisakwattana P."/>
            <person name="Gasser R.B."/>
            <person name="Hernandez-Gonzalez A."/>
            <person name="Young N.D."/>
            <person name="Perteguer M.J."/>
        </authorList>
    </citation>
    <scope>NUCLEOTIDE SEQUENCE [LARGE SCALE GENOMIC DNA]</scope>
    <source>
        <strain evidence="2">AL3</strain>
        <tissue evidence="2">Liver</tissue>
    </source>
</reference>
<sequence>MCTTADDITYLTAAGNMVKNRARQTFHRRRHVDKMPHRNLPLSGNGSSQNVVTRSVNATENSWSAYRVMANLRIRANSIGVI</sequence>
<accession>A0ABD6E864</accession>
<comment type="caution">
    <text evidence="2">The sequence shown here is derived from an EMBL/GenBank/DDBJ whole genome shotgun (WGS) entry which is preliminary data.</text>
</comment>
<gene>
    <name evidence="2" type="ORF">AB6A40_002977</name>
</gene>
<protein>
    <submittedName>
        <fullName evidence="2">Uncharacterized protein</fullName>
    </submittedName>
</protein>
<dbReference type="AlphaFoldDB" id="A0ABD6E864"/>
<dbReference type="Proteomes" id="UP001608902">
    <property type="component" value="Unassembled WGS sequence"/>
</dbReference>